<evidence type="ECO:0000313" key="6">
    <source>
        <dbReference type="Proteomes" id="UP000681340"/>
    </source>
</evidence>
<dbReference type="AlphaFoldDB" id="A0A919VZB9"/>
<dbReference type="Proteomes" id="UP000681340">
    <property type="component" value="Unassembled WGS sequence"/>
</dbReference>
<dbReference type="Pfam" id="PF00353">
    <property type="entry name" value="HemolysinCabind"/>
    <property type="match status" value="4"/>
</dbReference>
<dbReference type="GO" id="GO:0005509">
    <property type="term" value="F:calcium ion binding"/>
    <property type="evidence" value="ECO:0007669"/>
    <property type="project" value="InterPro"/>
</dbReference>
<dbReference type="InterPro" id="IPR018511">
    <property type="entry name" value="Hemolysin-typ_Ca-bd_CS"/>
</dbReference>
<gene>
    <name evidence="5" type="ORF">Aau02nite_61240</name>
</gene>
<evidence type="ECO:0000256" key="3">
    <source>
        <dbReference type="SAM" id="MobiDB-lite"/>
    </source>
</evidence>
<evidence type="ECO:0000313" key="5">
    <source>
        <dbReference type="EMBL" id="GIM74488.1"/>
    </source>
</evidence>
<keyword evidence="6" id="KW-1185">Reference proteome</keyword>
<dbReference type="Gene3D" id="2.150.10.10">
    <property type="entry name" value="Serralysin-like metalloprotease, C-terminal"/>
    <property type="match status" value="3"/>
</dbReference>
<evidence type="ECO:0000256" key="1">
    <source>
        <dbReference type="ARBA" id="ARBA00004613"/>
    </source>
</evidence>
<dbReference type="RefSeq" id="WP_212992033.1">
    <property type="nucleotide sequence ID" value="NZ_BAABEA010000036.1"/>
</dbReference>
<feature type="signal peptide" evidence="4">
    <location>
        <begin position="1"/>
        <end position="31"/>
    </location>
</feature>
<comment type="subcellular location">
    <subcellularLocation>
        <location evidence="1">Secreted</location>
    </subcellularLocation>
</comment>
<dbReference type="PRINTS" id="PR00313">
    <property type="entry name" value="CABNDNGRPT"/>
</dbReference>
<proteinExistence type="predicted"/>
<dbReference type="InterPro" id="IPR001343">
    <property type="entry name" value="Hemolysn_Ca-bd"/>
</dbReference>
<keyword evidence="4" id="KW-0732">Signal</keyword>
<comment type="caution">
    <text evidence="5">The sequence shown here is derived from an EMBL/GenBank/DDBJ whole genome shotgun (WGS) entry which is preliminary data.</text>
</comment>
<evidence type="ECO:0000256" key="4">
    <source>
        <dbReference type="SAM" id="SignalP"/>
    </source>
</evidence>
<dbReference type="PANTHER" id="PTHR38340">
    <property type="entry name" value="S-LAYER PROTEIN"/>
    <property type="match status" value="1"/>
</dbReference>
<name>A0A919VZB9_9ACTN</name>
<accession>A0A919VZB9</accession>
<dbReference type="GO" id="GO:0005576">
    <property type="term" value="C:extracellular region"/>
    <property type="evidence" value="ECO:0007669"/>
    <property type="project" value="UniProtKB-SubCell"/>
</dbReference>
<dbReference type="SUPFAM" id="SSF51120">
    <property type="entry name" value="beta-Roll"/>
    <property type="match status" value="2"/>
</dbReference>
<feature type="chain" id="PRO_5037458627" description="Hemolysin type calcium-binding protein" evidence="4">
    <location>
        <begin position="32"/>
        <end position="384"/>
    </location>
</feature>
<keyword evidence="2" id="KW-0964">Secreted</keyword>
<reference evidence="5" key="1">
    <citation type="submission" date="2021-03" db="EMBL/GenBank/DDBJ databases">
        <title>Whole genome shotgun sequence of Actinoplanes auranticolor NBRC 12245.</title>
        <authorList>
            <person name="Komaki H."/>
            <person name="Tamura T."/>
        </authorList>
    </citation>
    <scope>NUCLEOTIDE SEQUENCE</scope>
    <source>
        <strain evidence="5">NBRC 12245</strain>
    </source>
</reference>
<dbReference type="InterPro" id="IPR011049">
    <property type="entry name" value="Serralysin-like_metalloprot_C"/>
</dbReference>
<organism evidence="5 6">
    <name type="scientific">Actinoplanes auranticolor</name>
    <dbReference type="NCBI Taxonomy" id="47988"/>
    <lineage>
        <taxon>Bacteria</taxon>
        <taxon>Bacillati</taxon>
        <taxon>Actinomycetota</taxon>
        <taxon>Actinomycetes</taxon>
        <taxon>Micromonosporales</taxon>
        <taxon>Micromonosporaceae</taxon>
        <taxon>Actinoplanes</taxon>
    </lineage>
</organism>
<evidence type="ECO:0008006" key="7">
    <source>
        <dbReference type="Google" id="ProtNLM"/>
    </source>
</evidence>
<protein>
    <recommendedName>
        <fullName evidence="7">Hemolysin type calcium-binding protein</fullName>
    </recommendedName>
</protein>
<dbReference type="PANTHER" id="PTHR38340:SF1">
    <property type="entry name" value="S-LAYER PROTEIN"/>
    <property type="match status" value="1"/>
</dbReference>
<evidence type="ECO:0000256" key="2">
    <source>
        <dbReference type="ARBA" id="ARBA00022525"/>
    </source>
</evidence>
<dbReference type="PROSITE" id="PS00330">
    <property type="entry name" value="HEMOLYSIN_CALCIUM"/>
    <property type="match status" value="1"/>
</dbReference>
<dbReference type="EMBL" id="BOQL01000051">
    <property type="protein sequence ID" value="GIM74488.1"/>
    <property type="molecule type" value="Genomic_DNA"/>
</dbReference>
<dbReference type="InterPro" id="IPR050557">
    <property type="entry name" value="RTX_toxin/Mannuronan_C5-epim"/>
</dbReference>
<feature type="region of interest" description="Disordered" evidence="3">
    <location>
        <begin position="170"/>
        <end position="198"/>
    </location>
</feature>
<sequence length="384" mass="37742">MFLFHRKALTVAGVTAAAVASTAFFAVPAQAASAGLAKVVGSSTVQFNALLGKSNGLTITISGRTVTLNDKVAIKAGKGCKAVKGDKTKVKCKTKKKTSRLSVALGDKNDWVLNKTSVYMLADGGSGTDKLTGGSAADQLQGGTGNDKLYGRGGIDTLFGGSGNDHLAGGAGNDRIDAGPGTDKAYGEAGNDEILGGSGNDTLSGAAGIDGIEGGAGNDTITGAAGNDVLVGDAGNDRITGSTGDDVVYGDAGNDWLAGDAGKDIVLGEAGNDTVAGGDGNDYLFGKAGNDTIAGHKGDDALVGEDAVAGQPSGSDAARDQLDGGAHATVLGDLCLIKAAGTAKNCEDVRGGTQARSAAVAPAARIEAAVQAQQRAAAARAAMK</sequence>